<dbReference type="GO" id="GO:0030170">
    <property type="term" value="F:pyridoxal phosphate binding"/>
    <property type="evidence" value="ECO:0007669"/>
    <property type="project" value="InterPro"/>
</dbReference>
<dbReference type="OrthoDB" id="4042503at2"/>
<evidence type="ECO:0000313" key="7">
    <source>
        <dbReference type="EMBL" id="RAG87122.1"/>
    </source>
</evidence>
<dbReference type="PANTHER" id="PTHR43643:SF3">
    <property type="entry name" value="HISTIDINOL-PHOSPHATE AMINOTRANSFERASE"/>
    <property type="match status" value="1"/>
</dbReference>
<evidence type="ECO:0000256" key="1">
    <source>
        <dbReference type="ARBA" id="ARBA00022576"/>
    </source>
</evidence>
<reference evidence="7 8" key="1">
    <citation type="submission" date="2018-06" db="EMBL/GenBank/DDBJ databases">
        <title>Streptacidiphilus pinicola sp. nov., isolated from pine grove soil.</title>
        <authorList>
            <person name="Roh S.G."/>
            <person name="Park S."/>
            <person name="Kim M.-K."/>
            <person name="Yun B.-R."/>
            <person name="Park J."/>
            <person name="Kim M.J."/>
            <person name="Kim Y.S."/>
            <person name="Kim S.B."/>
        </authorList>
    </citation>
    <scope>NUCLEOTIDE SEQUENCE [LARGE SCALE GENOMIC DNA]</scope>
    <source>
        <strain evidence="7 8">MMS16-CNU450</strain>
    </source>
</reference>
<dbReference type="Gene3D" id="3.40.640.10">
    <property type="entry name" value="Type I PLP-dependent aspartate aminotransferase-like (Major domain)"/>
    <property type="match status" value="1"/>
</dbReference>
<feature type="region of interest" description="Disordered" evidence="5">
    <location>
        <begin position="1"/>
        <end position="30"/>
    </location>
</feature>
<feature type="compositionally biased region" description="Basic and acidic residues" evidence="5">
    <location>
        <begin position="16"/>
        <end position="29"/>
    </location>
</feature>
<dbReference type="InterPro" id="IPR050106">
    <property type="entry name" value="HistidinolP_aminotransfase"/>
</dbReference>
<keyword evidence="8" id="KW-1185">Reference proteome</keyword>
<dbReference type="InterPro" id="IPR015421">
    <property type="entry name" value="PyrdxlP-dep_Trfase_major"/>
</dbReference>
<evidence type="ECO:0000256" key="5">
    <source>
        <dbReference type="SAM" id="MobiDB-lite"/>
    </source>
</evidence>
<keyword evidence="3" id="KW-0663">Pyridoxal phosphate</keyword>
<evidence type="ECO:0000259" key="6">
    <source>
        <dbReference type="Pfam" id="PF00155"/>
    </source>
</evidence>
<feature type="domain" description="Aminotransferase class I/classII large" evidence="6">
    <location>
        <begin position="47"/>
        <end position="355"/>
    </location>
</feature>
<sequence length="372" mass="39553">MPVRCLGAGGDATAESPRRTKPVHDEPRRQNVVAAHPSADGDALLDWNESPIGPPPLAVKRVVDAADRLHRYPRGLLEEVTALAAAHHGVATDQVLLMAGVDEAIDMTLSLADRAFGLVPGFDGYPDRAAANGKAFHPIPLDADWQPRVGVPAGLGSDDIVYLAQPGNPTGNLLSPAWIDTLRETAGYVFVDETYQEFSSQPGILARTGGPQPGLLVYRSFSKAAGLAGIRLGCLVAEARVIARLEPLRRFMPIDAVSLHAAAGLLEEPAFMTRLAHYVREGRAELCGLLRGSGLFAEVRESETNFVLARPDASVHAALAAVLAEDGVRVRDCSGVGLAGWLRISVGTPEDHDRLGHSLDRLARSHAERAAA</sequence>
<dbReference type="Pfam" id="PF00155">
    <property type="entry name" value="Aminotran_1_2"/>
    <property type="match status" value="1"/>
</dbReference>
<dbReference type="Gene3D" id="3.90.1150.10">
    <property type="entry name" value="Aspartate Aminotransferase, domain 1"/>
    <property type="match status" value="1"/>
</dbReference>
<organism evidence="7 8">
    <name type="scientific">Streptacidiphilus pinicola</name>
    <dbReference type="NCBI Taxonomy" id="2219663"/>
    <lineage>
        <taxon>Bacteria</taxon>
        <taxon>Bacillati</taxon>
        <taxon>Actinomycetota</taxon>
        <taxon>Actinomycetes</taxon>
        <taxon>Kitasatosporales</taxon>
        <taxon>Streptomycetaceae</taxon>
        <taxon>Streptacidiphilus</taxon>
    </lineage>
</organism>
<keyword evidence="1 4" id="KW-0032">Aminotransferase</keyword>
<dbReference type="EMBL" id="QKYN01000012">
    <property type="protein sequence ID" value="RAG87122.1"/>
    <property type="molecule type" value="Genomic_DNA"/>
</dbReference>
<keyword evidence="2 4" id="KW-0808">Transferase</keyword>
<dbReference type="InterPro" id="IPR015422">
    <property type="entry name" value="PyrdxlP-dep_Trfase_small"/>
</dbReference>
<name>A0A2X0IPF7_9ACTN</name>
<gene>
    <name evidence="7" type="ORF">DN069_03130</name>
</gene>
<comment type="caution">
    <text evidence="7">The sequence shown here is derived from an EMBL/GenBank/DDBJ whole genome shotgun (WGS) entry which is preliminary data.</text>
</comment>
<proteinExistence type="inferred from homology"/>
<dbReference type="AlphaFoldDB" id="A0A2X0IPF7"/>
<dbReference type="InterPro" id="IPR004839">
    <property type="entry name" value="Aminotransferase_I/II_large"/>
</dbReference>
<evidence type="ECO:0000256" key="2">
    <source>
        <dbReference type="ARBA" id="ARBA00022679"/>
    </source>
</evidence>
<comment type="cofactor">
    <cofactor evidence="4">
        <name>pyridoxal 5'-phosphate</name>
        <dbReference type="ChEBI" id="CHEBI:597326"/>
    </cofactor>
</comment>
<dbReference type="PROSITE" id="PS00105">
    <property type="entry name" value="AA_TRANSFER_CLASS_1"/>
    <property type="match status" value="1"/>
</dbReference>
<comment type="similarity">
    <text evidence="4">Belongs to the class-I pyridoxal-phosphate-dependent aminotransferase family.</text>
</comment>
<dbReference type="PANTHER" id="PTHR43643">
    <property type="entry name" value="HISTIDINOL-PHOSPHATE AMINOTRANSFERASE 2"/>
    <property type="match status" value="1"/>
</dbReference>
<protein>
    <recommendedName>
        <fullName evidence="4">Aminotransferase</fullName>
        <ecNumber evidence="4">2.6.1.-</ecNumber>
    </recommendedName>
</protein>
<dbReference type="GO" id="GO:0008483">
    <property type="term" value="F:transaminase activity"/>
    <property type="evidence" value="ECO:0007669"/>
    <property type="project" value="UniProtKB-KW"/>
</dbReference>
<dbReference type="Proteomes" id="UP000248889">
    <property type="component" value="Unassembled WGS sequence"/>
</dbReference>
<dbReference type="CDD" id="cd00609">
    <property type="entry name" value="AAT_like"/>
    <property type="match status" value="1"/>
</dbReference>
<evidence type="ECO:0000256" key="4">
    <source>
        <dbReference type="RuleBase" id="RU000481"/>
    </source>
</evidence>
<evidence type="ECO:0000313" key="8">
    <source>
        <dbReference type="Proteomes" id="UP000248889"/>
    </source>
</evidence>
<dbReference type="InterPro" id="IPR015424">
    <property type="entry name" value="PyrdxlP-dep_Trfase"/>
</dbReference>
<dbReference type="EC" id="2.6.1.-" evidence="4"/>
<dbReference type="SUPFAM" id="SSF53383">
    <property type="entry name" value="PLP-dependent transferases"/>
    <property type="match status" value="1"/>
</dbReference>
<accession>A0A2X0IPF7</accession>
<dbReference type="InterPro" id="IPR004838">
    <property type="entry name" value="NHTrfase_class1_PyrdxlP-BS"/>
</dbReference>
<evidence type="ECO:0000256" key="3">
    <source>
        <dbReference type="ARBA" id="ARBA00022898"/>
    </source>
</evidence>